<reference evidence="2 3" key="1">
    <citation type="journal article" date="2016" name="Nat. Commun.">
        <title>Ectomycorrhizal ecology is imprinted in the genome of the dominant symbiotic fungus Cenococcum geophilum.</title>
        <authorList>
            <consortium name="DOE Joint Genome Institute"/>
            <person name="Peter M."/>
            <person name="Kohler A."/>
            <person name="Ohm R.A."/>
            <person name="Kuo A."/>
            <person name="Krutzmann J."/>
            <person name="Morin E."/>
            <person name="Arend M."/>
            <person name="Barry K.W."/>
            <person name="Binder M."/>
            <person name="Choi C."/>
            <person name="Clum A."/>
            <person name="Copeland A."/>
            <person name="Grisel N."/>
            <person name="Haridas S."/>
            <person name="Kipfer T."/>
            <person name="LaButti K."/>
            <person name="Lindquist E."/>
            <person name="Lipzen A."/>
            <person name="Maire R."/>
            <person name="Meier B."/>
            <person name="Mihaltcheva S."/>
            <person name="Molinier V."/>
            <person name="Murat C."/>
            <person name="Poggeler S."/>
            <person name="Quandt C.A."/>
            <person name="Sperisen C."/>
            <person name="Tritt A."/>
            <person name="Tisserant E."/>
            <person name="Crous P.W."/>
            <person name="Henrissat B."/>
            <person name="Nehls U."/>
            <person name="Egli S."/>
            <person name="Spatafora J.W."/>
            <person name="Grigoriev I.V."/>
            <person name="Martin F.M."/>
        </authorList>
    </citation>
    <scope>NUCLEOTIDE SEQUENCE [LARGE SCALE GENOMIC DNA]</scope>
    <source>
        <strain evidence="2 3">CBS 459.81</strain>
    </source>
</reference>
<evidence type="ECO:0000313" key="3">
    <source>
        <dbReference type="Proteomes" id="UP000250266"/>
    </source>
</evidence>
<dbReference type="EMBL" id="KV745281">
    <property type="protein sequence ID" value="OCK75719.1"/>
    <property type="molecule type" value="Genomic_DNA"/>
</dbReference>
<keyword evidence="1" id="KW-0175">Coiled coil</keyword>
<feature type="coiled-coil region" evidence="1">
    <location>
        <begin position="32"/>
        <end position="87"/>
    </location>
</feature>
<evidence type="ECO:0000256" key="1">
    <source>
        <dbReference type="SAM" id="Coils"/>
    </source>
</evidence>
<proteinExistence type="predicted"/>
<name>A0A8E2JAR8_9PEZI</name>
<evidence type="ECO:0000313" key="2">
    <source>
        <dbReference type="EMBL" id="OCK75719.1"/>
    </source>
</evidence>
<keyword evidence="3" id="KW-1185">Reference proteome</keyword>
<organism evidence="2 3">
    <name type="scientific">Lepidopterella palustris CBS 459.81</name>
    <dbReference type="NCBI Taxonomy" id="1314670"/>
    <lineage>
        <taxon>Eukaryota</taxon>
        <taxon>Fungi</taxon>
        <taxon>Dikarya</taxon>
        <taxon>Ascomycota</taxon>
        <taxon>Pezizomycotina</taxon>
        <taxon>Dothideomycetes</taxon>
        <taxon>Pleosporomycetidae</taxon>
        <taxon>Mytilinidiales</taxon>
        <taxon>Argynnaceae</taxon>
        <taxon>Lepidopterella</taxon>
    </lineage>
</organism>
<dbReference type="Proteomes" id="UP000250266">
    <property type="component" value="Unassembled WGS sequence"/>
</dbReference>
<accession>A0A8E2JAR8</accession>
<sequence>METREENQTLREEMRWLSGPLREIKQGFVFKEDRLEDQVENFKVEKLLLRERKEGLVRRNTEFEERVVGLEEDVADTQRVVEQLSKEKRGWEKPFSLEEIHEKIERECIEREVALELCP</sequence>
<protein>
    <submittedName>
        <fullName evidence="2">Uncharacterized protein</fullName>
    </submittedName>
</protein>
<gene>
    <name evidence="2" type="ORF">K432DRAFT_385984</name>
</gene>
<dbReference type="AlphaFoldDB" id="A0A8E2JAR8"/>